<dbReference type="EMBL" id="JAUTXT010000002">
    <property type="protein sequence ID" value="KAK3679285.1"/>
    <property type="molecule type" value="Genomic_DNA"/>
</dbReference>
<dbReference type="Pfam" id="PF11913">
    <property type="entry name" value="DUF3431"/>
    <property type="match status" value="1"/>
</dbReference>
<gene>
    <name evidence="1" type="ORF">LTR78_000846</name>
</gene>
<protein>
    <submittedName>
        <fullName evidence="1">Uncharacterized protein</fullName>
    </submittedName>
</protein>
<sequence length="279" mass="31402">MYFFLRRFWASTGLLAAGFVTATLLLIWRWPPALSAVRSSNTPSGQPELRIPGDTKNIEKALVIPKTRHDDVRWIDGLHDGADAFTAFVYSTDVWSEPQYLAPRTLAGREASAYLSYILDYYDALPKYSIFIHAAEDQWHNDVYAKATNQPDTLRSLRTAAIDAHGYVNLRCKLHPGCPPDIAPNTAEGVEMPKSNPRADFAGIFMEVMGVNRSQVPDHIGNVCCAQFGVSRESILQRPKVDYERMLKWAQGQKDFDGFGVGFVFEKLWHIIFGMDALQ</sequence>
<dbReference type="PANTHER" id="PTHR37490:SF2">
    <property type="match status" value="1"/>
</dbReference>
<evidence type="ECO:0000313" key="1">
    <source>
        <dbReference type="EMBL" id="KAK3679285.1"/>
    </source>
</evidence>
<accession>A0AAE1C5S7</accession>
<keyword evidence="2" id="KW-1185">Reference proteome</keyword>
<dbReference type="AlphaFoldDB" id="A0AAE1C5S7"/>
<reference evidence="1" key="1">
    <citation type="submission" date="2023-07" db="EMBL/GenBank/DDBJ databases">
        <title>Black Yeasts Isolated from many extreme environments.</title>
        <authorList>
            <person name="Coleine C."/>
            <person name="Stajich J.E."/>
            <person name="Selbmann L."/>
        </authorList>
    </citation>
    <scope>NUCLEOTIDE SEQUENCE</scope>
    <source>
        <strain evidence="1">CCFEE 5485</strain>
    </source>
</reference>
<dbReference type="PANTHER" id="PTHR37490">
    <property type="entry name" value="EXPRESSED PROTEIN"/>
    <property type="match status" value="1"/>
</dbReference>
<evidence type="ECO:0000313" key="2">
    <source>
        <dbReference type="Proteomes" id="UP001274830"/>
    </source>
</evidence>
<dbReference type="Proteomes" id="UP001274830">
    <property type="component" value="Unassembled WGS sequence"/>
</dbReference>
<dbReference type="InterPro" id="IPR021838">
    <property type="entry name" value="DUF3431"/>
</dbReference>
<comment type="caution">
    <text evidence="1">The sequence shown here is derived from an EMBL/GenBank/DDBJ whole genome shotgun (WGS) entry which is preliminary data.</text>
</comment>
<organism evidence="1 2">
    <name type="scientific">Recurvomyces mirabilis</name>
    <dbReference type="NCBI Taxonomy" id="574656"/>
    <lineage>
        <taxon>Eukaryota</taxon>
        <taxon>Fungi</taxon>
        <taxon>Dikarya</taxon>
        <taxon>Ascomycota</taxon>
        <taxon>Pezizomycotina</taxon>
        <taxon>Dothideomycetes</taxon>
        <taxon>Dothideomycetidae</taxon>
        <taxon>Mycosphaerellales</taxon>
        <taxon>Teratosphaeriaceae</taxon>
        <taxon>Recurvomyces</taxon>
    </lineage>
</organism>
<name>A0AAE1C5S7_9PEZI</name>
<proteinExistence type="predicted"/>